<dbReference type="EMBL" id="CP012700">
    <property type="protein sequence ID" value="ALH80038.1"/>
    <property type="molecule type" value="Genomic_DNA"/>
</dbReference>
<dbReference type="KEGG" id="smag:AN936_06560"/>
<evidence type="ECO:0000313" key="5">
    <source>
        <dbReference type="Proteomes" id="UP000058074"/>
    </source>
</evidence>
<evidence type="ECO:0000256" key="1">
    <source>
        <dbReference type="ARBA" id="ARBA00004418"/>
    </source>
</evidence>
<sequence length="509" mass="55041">MPPERDSHPIAATIARRRGRLTAAATLFALTLTSCGLFGDRGPVKIAAIGPLSAAANPVNGELSAGNAALLDATSQGLVSYDGEGQIDTGLADRWTVTGDGRSYIFRLREAKWADGRKVAAEEVAAILRSYLAARSRHMLKDDFPEIETIRAMTDTVIEIRLKVPQPAMLELLAQPSMAIVSKGKGWGPMRPHRIGRAVLLSPVPDPLAEDPEEAEAAANDPAASIELVGTSPEGALARFKNGYADGVVGGRFSTLPYFVASNIGRSRLVVDPVPGLFGLTFLHADGFLTTDVNREALSRAIRRDRLVEAFGLAEWQPQVTLRPALYARDGGPAPIVPGWNDYDDASRLIQAKRVVDAWRGTGREIAPLRIALPDSPGGRILFAYIAADFARLGIESRRVGLDATADLKLIDEVMPNDDALWGLRRLSCRRDTLCNREAQDLIDQATANIDFGQRAQQVAEAEAVLARYTPFIPLATPLRWSVASQRLTGLRANGRAQHPLNHLIAKPN</sequence>
<organism evidence="4 5">
    <name type="scientific">Sphingopyxis macrogoltabida</name>
    <name type="common">Sphingomonas macrogoltabidus</name>
    <dbReference type="NCBI Taxonomy" id="33050"/>
    <lineage>
        <taxon>Bacteria</taxon>
        <taxon>Pseudomonadati</taxon>
        <taxon>Pseudomonadota</taxon>
        <taxon>Alphaproteobacteria</taxon>
        <taxon>Sphingomonadales</taxon>
        <taxon>Sphingomonadaceae</taxon>
        <taxon>Sphingopyxis</taxon>
    </lineage>
</organism>
<evidence type="ECO:0000259" key="3">
    <source>
        <dbReference type="Pfam" id="PF00496"/>
    </source>
</evidence>
<feature type="domain" description="Solute-binding protein family 5" evidence="3">
    <location>
        <begin position="89"/>
        <end position="397"/>
    </location>
</feature>
<dbReference type="InterPro" id="IPR000914">
    <property type="entry name" value="SBP_5_dom"/>
</dbReference>
<accession>A0A0N9UYA9</accession>
<comment type="subcellular location">
    <subcellularLocation>
        <location evidence="1">Periplasm</location>
    </subcellularLocation>
</comment>
<reference evidence="4 5" key="1">
    <citation type="journal article" date="2015" name="Genome Announc.">
        <title>Complete Genome Sequence of Polypropylene Glycol- and Polyethylene Glycol-Degrading Sphingopyxis macrogoltabida Strain EY-1.</title>
        <authorList>
            <person name="Ohtsubo Y."/>
            <person name="Nagata Y."/>
            <person name="Numata M."/>
            <person name="Tsuchikane K."/>
            <person name="Hosoyama A."/>
            <person name="Yamazoe A."/>
            <person name="Tsuda M."/>
            <person name="Fujita N."/>
            <person name="Kawai F."/>
        </authorList>
    </citation>
    <scope>NUCLEOTIDE SEQUENCE [LARGE SCALE GENOMIC DNA]</scope>
    <source>
        <strain evidence="4 5">EY-1</strain>
    </source>
</reference>
<name>A0A0N9UYA9_SPHMC</name>
<dbReference type="Pfam" id="PF00496">
    <property type="entry name" value="SBP_bac_5"/>
    <property type="match status" value="1"/>
</dbReference>
<evidence type="ECO:0000256" key="2">
    <source>
        <dbReference type="ARBA" id="ARBA00005695"/>
    </source>
</evidence>
<proteinExistence type="inferred from homology"/>
<dbReference type="Gene3D" id="3.10.105.10">
    <property type="entry name" value="Dipeptide-binding Protein, Domain 3"/>
    <property type="match status" value="1"/>
</dbReference>
<dbReference type="GO" id="GO:1904680">
    <property type="term" value="F:peptide transmembrane transporter activity"/>
    <property type="evidence" value="ECO:0007669"/>
    <property type="project" value="TreeGrafter"/>
</dbReference>
<gene>
    <name evidence="4" type="ORF">AN936_06560</name>
</gene>
<dbReference type="Gene3D" id="3.90.76.10">
    <property type="entry name" value="Dipeptide-binding Protein, Domain 1"/>
    <property type="match status" value="1"/>
</dbReference>
<dbReference type="PANTHER" id="PTHR30290">
    <property type="entry name" value="PERIPLASMIC BINDING COMPONENT OF ABC TRANSPORTER"/>
    <property type="match status" value="1"/>
</dbReference>
<dbReference type="GO" id="GO:0015833">
    <property type="term" value="P:peptide transport"/>
    <property type="evidence" value="ECO:0007669"/>
    <property type="project" value="TreeGrafter"/>
</dbReference>
<dbReference type="Proteomes" id="UP000058074">
    <property type="component" value="Chromosome"/>
</dbReference>
<evidence type="ECO:0000313" key="4">
    <source>
        <dbReference type="EMBL" id="ALH80038.1"/>
    </source>
</evidence>
<dbReference type="InterPro" id="IPR039424">
    <property type="entry name" value="SBP_5"/>
</dbReference>
<dbReference type="OrthoDB" id="9803988at2"/>
<dbReference type="SUPFAM" id="SSF53850">
    <property type="entry name" value="Periplasmic binding protein-like II"/>
    <property type="match status" value="1"/>
</dbReference>
<dbReference type="Gene3D" id="3.40.190.10">
    <property type="entry name" value="Periplasmic binding protein-like II"/>
    <property type="match status" value="1"/>
</dbReference>
<dbReference type="PROSITE" id="PS51257">
    <property type="entry name" value="PROKAR_LIPOPROTEIN"/>
    <property type="match status" value="1"/>
</dbReference>
<dbReference type="PATRIC" id="fig|33050.5.peg.1365"/>
<protein>
    <submittedName>
        <fullName evidence="4">ABC transporter substrate-binding protein</fullName>
    </submittedName>
</protein>
<comment type="similarity">
    <text evidence="2">Belongs to the bacterial solute-binding protein 5 family.</text>
</comment>
<dbReference type="AlphaFoldDB" id="A0A0N9UYA9"/>